<reference evidence="3 4" key="1">
    <citation type="submission" date="2020-04" db="EMBL/GenBank/DDBJ databases">
        <title>Perkinsus olseni comparative genomics.</title>
        <authorList>
            <person name="Bogema D.R."/>
        </authorList>
    </citation>
    <scope>NUCLEOTIDE SEQUENCE [LARGE SCALE GENOMIC DNA]</scope>
    <source>
        <strain evidence="1">ATCC PRA-205</strain>
        <strain evidence="2 3">ATCC PRA-207</strain>
    </source>
</reference>
<comment type="caution">
    <text evidence="2">The sequence shown here is derived from an EMBL/GenBank/DDBJ whole genome shotgun (WGS) entry which is preliminary data.</text>
</comment>
<evidence type="ECO:0000313" key="1">
    <source>
        <dbReference type="EMBL" id="KAF4698671.1"/>
    </source>
</evidence>
<dbReference type="Proteomes" id="UP000553632">
    <property type="component" value="Unassembled WGS sequence"/>
</dbReference>
<proteinExistence type="predicted"/>
<name>A0A7J6UL38_PEROL</name>
<evidence type="ECO:0000313" key="4">
    <source>
        <dbReference type="Proteomes" id="UP000574390"/>
    </source>
</evidence>
<dbReference type="AlphaFoldDB" id="A0A7J6UL38"/>
<gene>
    <name evidence="1" type="ORF">FOZ62_017878</name>
    <name evidence="2" type="ORF">FOZ63_019624</name>
</gene>
<accession>A0A7J6UL38</accession>
<feature type="non-terminal residue" evidence="2">
    <location>
        <position position="142"/>
    </location>
</feature>
<sequence length="142" mass="16387">IKLVFEGPDMGHLHYSTASHSYTSPSVAGSPKITLDYDMGARLELLTQQHQPMEAFAKMRQEYPQRWERLVEQHGAERLQAFIVNKRKYVLEKSVRPVTCLDYLFCELRLAGVQKLTQQDLLLISQELANTPPLSRRHKPLL</sequence>
<dbReference type="EMBL" id="JABANM010035034">
    <property type="protein sequence ID" value="KAF4698671.1"/>
    <property type="molecule type" value="Genomic_DNA"/>
</dbReference>
<dbReference type="EMBL" id="JABANO010001958">
    <property type="protein sequence ID" value="KAF4757999.1"/>
    <property type="molecule type" value="Genomic_DNA"/>
</dbReference>
<keyword evidence="3" id="KW-1185">Reference proteome</keyword>
<evidence type="ECO:0000313" key="2">
    <source>
        <dbReference type="EMBL" id="KAF4757999.1"/>
    </source>
</evidence>
<organism evidence="2 3">
    <name type="scientific">Perkinsus olseni</name>
    <name type="common">Perkinsus atlanticus</name>
    <dbReference type="NCBI Taxonomy" id="32597"/>
    <lineage>
        <taxon>Eukaryota</taxon>
        <taxon>Sar</taxon>
        <taxon>Alveolata</taxon>
        <taxon>Perkinsozoa</taxon>
        <taxon>Perkinsea</taxon>
        <taxon>Perkinsida</taxon>
        <taxon>Perkinsidae</taxon>
        <taxon>Perkinsus</taxon>
    </lineage>
</organism>
<dbReference type="Proteomes" id="UP000574390">
    <property type="component" value="Unassembled WGS sequence"/>
</dbReference>
<feature type="non-terminal residue" evidence="2">
    <location>
        <position position="1"/>
    </location>
</feature>
<protein>
    <submittedName>
        <fullName evidence="2">Uncharacterized protein</fullName>
    </submittedName>
</protein>
<evidence type="ECO:0000313" key="3">
    <source>
        <dbReference type="Proteomes" id="UP000553632"/>
    </source>
</evidence>